<dbReference type="SUPFAM" id="SSF54631">
    <property type="entry name" value="CBS-domain pair"/>
    <property type="match status" value="1"/>
</dbReference>
<feature type="domain" description="CBS" evidence="3">
    <location>
        <begin position="144"/>
        <end position="206"/>
    </location>
</feature>
<evidence type="ECO:0000259" key="3">
    <source>
        <dbReference type="PROSITE" id="PS51371"/>
    </source>
</evidence>
<proteinExistence type="predicted"/>
<organism evidence="4 5">
    <name type="scientific">Psychrilyobacter piezotolerans</name>
    <dbReference type="NCBI Taxonomy" id="2293438"/>
    <lineage>
        <taxon>Bacteria</taxon>
        <taxon>Fusobacteriati</taxon>
        <taxon>Fusobacteriota</taxon>
        <taxon>Fusobacteriia</taxon>
        <taxon>Fusobacteriales</taxon>
        <taxon>Fusobacteriaceae</taxon>
        <taxon>Psychrilyobacter</taxon>
    </lineage>
</organism>
<keyword evidence="2" id="KW-0129">CBS domain</keyword>
<dbReference type="PANTHER" id="PTHR48108">
    <property type="entry name" value="CBS DOMAIN-CONTAINING PROTEIN CBSX2, CHLOROPLASTIC"/>
    <property type="match status" value="1"/>
</dbReference>
<sequence length="206" mass="22813">MNLSERQYRIIEIIRMNGSITGEKIAKILGVTRSALRTDFSFLIKSEIIKSKTKVGYSLNPQKPKKIDSSSLKNLNVTEFIGEALVLSEKATIHDGIVEIFTRDSGTIYITNGDLLSGVVSRKDLLKAAIGGMDLTSLPISLIMSRMPNIHFCTTDATLFEAAEIIVKKEIDSLPVVEYSNELKGYKIVGKISKTDLSRVLFETLL</sequence>
<dbReference type="InterPro" id="IPR051462">
    <property type="entry name" value="CBS_domain-containing"/>
</dbReference>
<dbReference type="Proteomes" id="UP000263486">
    <property type="component" value="Unassembled WGS sequence"/>
</dbReference>
<evidence type="ECO:0000256" key="2">
    <source>
        <dbReference type="PROSITE-ProRule" id="PRU00703"/>
    </source>
</evidence>
<dbReference type="Gene3D" id="3.10.580.10">
    <property type="entry name" value="CBS-domain"/>
    <property type="match status" value="1"/>
</dbReference>
<dbReference type="PROSITE" id="PS51371">
    <property type="entry name" value="CBS"/>
    <property type="match status" value="1"/>
</dbReference>
<dbReference type="SUPFAM" id="SSF46785">
    <property type="entry name" value="Winged helix' DNA-binding domain"/>
    <property type="match status" value="1"/>
</dbReference>
<protein>
    <submittedName>
        <fullName evidence="4">CBS domain-containing protein</fullName>
    </submittedName>
</protein>
<dbReference type="Pfam" id="PF08279">
    <property type="entry name" value="HTH_11"/>
    <property type="match status" value="1"/>
</dbReference>
<accession>A0ABX9KE46</accession>
<dbReference type="PANTHER" id="PTHR48108:SF32">
    <property type="entry name" value="TRANSCRIPTIONAL REPRESSOR CCPN"/>
    <property type="match status" value="1"/>
</dbReference>
<name>A0ABX9KE46_9FUSO</name>
<reference evidence="4 5" key="1">
    <citation type="submission" date="2018-08" db="EMBL/GenBank/DDBJ databases">
        <title>Draft genome sequence of Psychrilyobacter sp. strain SD5 isolated from Black Sea water.</title>
        <authorList>
            <person name="Yadav S."/>
            <person name="Villanueva L."/>
            <person name="Damste J.S.S."/>
        </authorList>
    </citation>
    <scope>NUCLEOTIDE SEQUENCE [LARGE SCALE GENOMIC DNA]</scope>
    <source>
        <strain evidence="4 5">SD5</strain>
    </source>
</reference>
<evidence type="ECO:0000256" key="1">
    <source>
        <dbReference type="ARBA" id="ARBA00022737"/>
    </source>
</evidence>
<dbReference type="InterPro" id="IPR013196">
    <property type="entry name" value="HTH_11"/>
</dbReference>
<gene>
    <name evidence="4" type="ORF">DYH56_13080</name>
</gene>
<dbReference type="InterPro" id="IPR000644">
    <property type="entry name" value="CBS_dom"/>
</dbReference>
<dbReference type="InterPro" id="IPR036388">
    <property type="entry name" value="WH-like_DNA-bd_sf"/>
</dbReference>
<evidence type="ECO:0000313" key="4">
    <source>
        <dbReference type="EMBL" id="REI39885.1"/>
    </source>
</evidence>
<keyword evidence="1" id="KW-0677">Repeat</keyword>
<dbReference type="Gene3D" id="1.10.10.10">
    <property type="entry name" value="Winged helix-like DNA-binding domain superfamily/Winged helix DNA-binding domain"/>
    <property type="match status" value="1"/>
</dbReference>
<dbReference type="Pfam" id="PF00571">
    <property type="entry name" value="CBS"/>
    <property type="match status" value="1"/>
</dbReference>
<dbReference type="SMART" id="SM00116">
    <property type="entry name" value="CBS"/>
    <property type="match status" value="2"/>
</dbReference>
<dbReference type="EMBL" id="QUAJ01000029">
    <property type="protein sequence ID" value="REI39885.1"/>
    <property type="molecule type" value="Genomic_DNA"/>
</dbReference>
<dbReference type="InterPro" id="IPR036390">
    <property type="entry name" value="WH_DNA-bd_sf"/>
</dbReference>
<dbReference type="CDD" id="cd04617">
    <property type="entry name" value="CBS_pair_CcpN"/>
    <property type="match status" value="1"/>
</dbReference>
<keyword evidence="5" id="KW-1185">Reference proteome</keyword>
<dbReference type="InterPro" id="IPR046342">
    <property type="entry name" value="CBS_dom_sf"/>
</dbReference>
<comment type="caution">
    <text evidence="4">The sequence shown here is derived from an EMBL/GenBank/DDBJ whole genome shotgun (WGS) entry which is preliminary data.</text>
</comment>
<evidence type="ECO:0000313" key="5">
    <source>
        <dbReference type="Proteomes" id="UP000263486"/>
    </source>
</evidence>
<dbReference type="RefSeq" id="WP_114643327.1">
    <property type="nucleotide sequence ID" value="NZ_JAACIO010000028.1"/>
</dbReference>